<dbReference type="PANTHER" id="PTHR37165">
    <property type="entry name" value="PEPTIDASE U56 FAMILY"/>
    <property type="match status" value="1"/>
</dbReference>
<name>A0A6N7XRE0_9FIRM</name>
<evidence type="ECO:0000313" key="6">
    <source>
        <dbReference type="Proteomes" id="UP000469523"/>
    </source>
</evidence>
<comment type="subcellular location">
    <subcellularLocation>
        <location evidence="1">Encapsulin nanocompartment</location>
    </subcellularLocation>
</comment>
<gene>
    <name evidence="5" type="ORF">FYJ83_02410</name>
</gene>
<dbReference type="EMBL" id="VUNQ01000003">
    <property type="protein sequence ID" value="MSU00317.1"/>
    <property type="molecule type" value="Genomic_DNA"/>
</dbReference>
<keyword evidence="6" id="KW-1185">Reference proteome</keyword>
<dbReference type="PANTHER" id="PTHR37165:SF1">
    <property type="entry name" value="TYPE 1 ENCAPSULIN SHELL PROTEIN"/>
    <property type="match status" value="1"/>
</dbReference>
<dbReference type="RefSeq" id="WP_154438746.1">
    <property type="nucleotide sequence ID" value="NZ_JAHLPJ010000001.1"/>
</dbReference>
<proteinExistence type="inferred from homology"/>
<dbReference type="PIRSF" id="PIRSF019254">
    <property type="entry name" value="CFP29"/>
    <property type="match status" value="1"/>
</dbReference>
<evidence type="ECO:0000256" key="1">
    <source>
        <dbReference type="ARBA" id="ARBA00033738"/>
    </source>
</evidence>
<dbReference type="InterPro" id="IPR007544">
    <property type="entry name" value="ENCAP"/>
</dbReference>
<accession>A0A6N7XRE0</accession>
<dbReference type="GO" id="GO:0140737">
    <property type="term" value="C:encapsulin nanocompartment"/>
    <property type="evidence" value="ECO:0007669"/>
    <property type="project" value="UniProtKB-SubCell"/>
</dbReference>
<reference evidence="5 6" key="1">
    <citation type="submission" date="2019-09" db="EMBL/GenBank/DDBJ databases">
        <title>In-depth cultivation of the pig gut microbiome towards novel bacterial diversity and tailored functional studies.</title>
        <authorList>
            <person name="Wylensek D."/>
            <person name="Hitch T.C.A."/>
            <person name="Clavel T."/>
        </authorList>
    </citation>
    <scope>NUCLEOTIDE SEQUENCE [LARGE SCALE GENOMIC DNA]</scope>
    <source>
        <strain evidence="5 6">WCA3-693-APC-4?</strain>
    </source>
</reference>
<evidence type="ECO:0000313" key="5">
    <source>
        <dbReference type="EMBL" id="MSU00317.1"/>
    </source>
</evidence>
<dbReference type="Pfam" id="PF04454">
    <property type="entry name" value="Linocin_M18"/>
    <property type="match status" value="1"/>
</dbReference>
<dbReference type="Gene3D" id="3.30.2320.10">
    <property type="entry name" value="hypothetical protein PF0899 domain"/>
    <property type="match status" value="1"/>
</dbReference>
<protein>
    <recommendedName>
        <fullName evidence="4">Type 1 encapsulin shell protein</fullName>
    </recommendedName>
</protein>
<comment type="similarity">
    <text evidence="2">Belongs to the encapsulin family. Family 1 subfamily.</text>
</comment>
<sequence length="261" mass="29749">MLYRELAPISNEAWEEIDERAKEVLKSYLSARKVVKVNGPMGLDYNVVTEGRLGNIENKGDVRYSNYKVVPLTEARVEFEIDRWELDNIQRGAKDIDYSSLENAMKEIALFEENAIYNGLSNTPMVGIDKTSELSPISFGKDPTSIMEAITKGLIKLRESYQKGSFSLVVNEEAYKRILSKETAYPLDERIEKLIGGKIIFSHVINGAYLLPYDHDDLELTIGRDFSIGYQSHCNEKVRFFATESFTFRVLDSSIIVKYSL</sequence>
<dbReference type="InterPro" id="IPR051429">
    <property type="entry name" value="Encapsulin_nc"/>
</dbReference>
<dbReference type="Proteomes" id="UP000469523">
    <property type="component" value="Unassembled WGS sequence"/>
</dbReference>
<evidence type="ECO:0000256" key="2">
    <source>
        <dbReference type="ARBA" id="ARBA00033743"/>
    </source>
</evidence>
<organism evidence="5 6">
    <name type="scientific">Tissierella pigra</name>
    <dbReference type="NCBI Taxonomy" id="2607614"/>
    <lineage>
        <taxon>Bacteria</taxon>
        <taxon>Bacillati</taxon>
        <taxon>Bacillota</taxon>
        <taxon>Tissierellia</taxon>
        <taxon>Tissierellales</taxon>
        <taxon>Tissierellaceae</taxon>
        <taxon>Tissierella</taxon>
    </lineage>
</organism>
<dbReference type="NCBIfam" id="NF041155">
    <property type="entry name" value="encap_f1"/>
    <property type="match status" value="1"/>
</dbReference>
<keyword evidence="3" id="KW-1284">Encapsulin nanocompartment</keyword>
<evidence type="ECO:0000256" key="3">
    <source>
        <dbReference type="ARBA" id="ARBA00033787"/>
    </source>
</evidence>
<dbReference type="Gene3D" id="3.30.2400.30">
    <property type="match status" value="1"/>
</dbReference>
<evidence type="ECO:0000256" key="4">
    <source>
        <dbReference type="ARBA" id="ARBA00050023"/>
    </source>
</evidence>
<dbReference type="AlphaFoldDB" id="A0A6N7XRE0"/>
<comment type="caution">
    <text evidence="5">The sequence shown here is derived from an EMBL/GenBank/DDBJ whole genome shotgun (WGS) entry which is preliminary data.</text>
</comment>